<evidence type="ECO:0000313" key="2">
    <source>
        <dbReference type="EMBL" id="MFL9842402.1"/>
    </source>
</evidence>
<gene>
    <name evidence="2" type="ORF">ABS767_15635</name>
</gene>
<dbReference type="EMBL" id="JBELQC010000003">
    <property type="protein sequence ID" value="MFL9842402.1"/>
    <property type="molecule type" value="Genomic_DNA"/>
</dbReference>
<evidence type="ECO:0000256" key="1">
    <source>
        <dbReference type="SAM" id="SignalP"/>
    </source>
</evidence>
<name>A0ABW8YS58_9SPHN</name>
<keyword evidence="3" id="KW-1185">Reference proteome</keyword>
<evidence type="ECO:0000313" key="3">
    <source>
        <dbReference type="Proteomes" id="UP001629244"/>
    </source>
</evidence>
<feature type="chain" id="PRO_5045970722" evidence="1">
    <location>
        <begin position="28"/>
        <end position="234"/>
    </location>
</feature>
<protein>
    <submittedName>
        <fullName evidence="2">Acetylxylan esterase</fullName>
    </submittedName>
</protein>
<sequence>MTPTAQQLVRAVLGAAAIAGLAMSASAQQSPAVPPLTAFFQPAADAPTTPDADGFIRRWLLLEPVVKPNPTNTVFTGSYVRAALNPGTFPGQFGTVPRDGQTVEAGGTLRWHALDSRLWDVKLFNFAQALGKPKYGVVFWAVTVIDSPREMRNVRMAVGSNAASIWWLNGEETATLFDDRRMVMDDVLSDRVTLKKGRNLVYGAVINGPGLSDFCLRFVDEDGRPIRDLRIDVK</sequence>
<accession>A0ABW8YS58</accession>
<keyword evidence="1" id="KW-0732">Signal</keyword>
<comment type="caution">
    <text evidence="2">The sequence shown here is derived from an EMBL/GenBank/DDBJ whole genome shotgun (WGS) entry which is preliminary data.</text>
</comment>
<proteinExistence type="predicted"/>
<dbReference type="Proteomes" id="UP001629244">
    <property type="component" value="Unassembled WGS sequence"/>
</dbReference>
<dbReference type="RefSeq" id="WP_408080031.1">
    <property type="nucleotide sequence ID" value="NZ_JBELQC010000003.1"/>
</dbReference>
<reference evidence="2 3" key="1">
    <citation type="submission" date="2024-06" db="EMBL/GenBank/DDBJ databases">
        <authorList>
            <person name="Kaempfer P."/>
            <person name="Viver T."/>
        </authorList>
    </citation>
    <scope>NUCLEOTIDE SEQUENCE [LARGE SCALE GENOMIC DNA]</scope>
    <source>
        <strain evidence="2 3">ST-64</strain>
    </source>
</reference>
<feature type="signal peptide" evidence="1">
    <location>
        <begin position="1"/>
        <end position="27"/>
    </location>
</feature>
<organism evidence="2 3">
    <name type="scientific">Sphingomonas plantiphila</name>
    <dbReference type="NCBI Taxonomy" id="3163295"/>
    <lineage>
        <taxon>Bacteria</taxon>
        <taxon>Pseudomonadati</taxon>
        <taxon>Pseudomonadota</taxon>
        <taxon>Alphaproteobacteria</taxon>
        <taxon>Sphingomonadales</taxon>
        <taxon>Sphingomonadaceae</taxon>
        <taxon>Sphingomonas</taxon>
    </lineage>
</organism>